<feature type="domain" description="Alpha/beta hydrolase fold-3" evidence="1">
    <location>
        <begin position="84"/>
        <end position="290"/>
    </location>
</feature>
<dbReference type="EMBL" id="JAGTUF010000002">
    <property type="protein sequence ID" value="MBR9970858.1"/>
    <property type="molecule type" value="Genomic_DNA"/>
</dbReference>
<keyword evidence="3" id="KW-1185">Reference proteome</keyword>
<dbReference type="PANTHER" id="PTHR23025:SF4">
    <property type="entry name" value="ALPHA_BETA HYDROLASE FOLD-3 DOMAIN-CONTAINING PROTEIN"/>
    <property type="match status" value="1"/>
</dbReference>
<dbReference type="SUPFAM" id="SSF53474">
    <property type="entry name" value="alpha/beta-Hydrolases"/>
    <property type="match status" value="1"/>
</dbReference>
<dbReference type="Pfam" id="PF07859">
    <property type="entry name" value="Abhydrolase_3"/>
    <property type="match status" value="1"/>
</dbReference>
<organism evidence="2 3">
    <name type="scientific">Magnetospirillum sulfuroxidans</name>
    <dbReference type="NCBI Taxonomy" id="611300"/>
    <lineage>
        <taxon>Bacteria</taxon>
        <taxon>Pseudomonadati</taxon>
        <taxon>Pseudomonadota</taxon>
        <taxon>Alphaproteobacteria</taxon>
        <taxon>Rhodospirillales</taxon>
        <taxon>Rhodospirillaceae</taxon>
        <taxon>Magnetospirillum</taxon>
    </lineage>
</organism>
<accession>A0ABS5I8U1</accession>
<sequence>MPSLPSLAAIQAYAAEHGVSPADPLRHPLAQARSMALAYQAIWNHDLPPVARRQDIVVDRADRAPLRLRLFDTVEQGGPARPVLVYFHGGGFALNGLDTHERLLRLLAQRSGVTVLALGYSLAPEVRFPGQLNEALDAIAWVRHHGHQHGLDGDALAVGGDSAGANLALAATIALRDRGLPPPRFGALLYGMFSADLHTASHRLFGGGGFGLTTERVDWFWSQYLADFAQRDNPLAAPLWADLHGLPPQLVIGAGLDCLLDDSLALAAKLEQAGVPHRLSIHADAPHSFMQMSCLLDSAVTAIAETAAAVAQSLVTPARQAAE</sequence>
<dbReference type="InterPro" id="IPR013094">
    <property type="entry name" value="AB_hydrolase_3"/>
</dbReference>
<name>A0ABS5I8U1_9PROT</name>
<keyword evidence="2" id="KW-0378">Hydrolase</keyword>
<evidence type="ECO:0000313" key="3">
    <source>
        <dbReference type="Proteomes" id="UP000680714"/>
    </source>
</evidence>
<dbReference type="InterPro" id="IPR029058">
    <property type="entry name" value="AB_hydrolase_fold"/>
</dbReference>
<dbReference type="PANTHER" id="PTHR23025">
    <property type="entry name" value="TRIACYLGLYCEROL LIPASE"/>
    <property type="match status" value="1"/>
</dbReference>
<dbReference type="Gene3D" id="3.40.50.1820">
    <property type="entry name" value="alpha/beta hydrolase"/>
    <property type="match status" value="1"/>
</dbReference>
<dbReference type="RefSeq" id="WP_211546374.1">
    <property type="nucleotide sequence ID" value="NZ_JAGTUF010000002.1"/>
</dbReference>
<gene>
    <name evidence="2" type="ORF">KEC16_03920</name>
</gene>
<evidence type="ECO:0000313" key="2">
    <source>
        <dbReference type="EMBL" id="MBR9970858.1"/>
    </source>
</evidence>
<reference evidence="2 3" key="1">
    <citation type="submission" date="2021-04" db="EMBL/GenBank/DDBJ databases">
        <title>Magnetospirillum sulfuroxidans sp. nov., a facultative chemolithoautotrophic sulfur-oxidizing alphaproteobacterium isolated from freshwater sediment and proposals for Paramagetospirillum gen. nov., and Magnetospirillaceae fam. nov.</title>
        <authorList>
            <person name="Koziaeva V."/>
            <person name="Geelhoed J.S."/>
            <person name="Sorokin D.Y."/>
            <person name="Grouzdev D.S."/>
        </authorList>
    </citation>
    <scope>NUCLEOTIDE SEQUENCE [LARGE SCALE GENOMIC DNA]</scope>
    <source>
        <strain evidence="2 3">J10</strain>
    </source>
</reference>
<evidence type="ECO:0000259" key="1">
    <source>
        <dbReference type="Pfam" id="PF07859"/>
    </source>
</evidence>
<comment type="caution">
    <text evidence="2">The sequence shown here is derived from an EMBL/GenBank/DDBJ whole genome shotgun (WGS) entry which is preliminary data.</text>
</comment>
<dbReference type="Proteomes" id="UP000680714">
    <property type="component" value="Unassembled WGS sequence"/>
</dbReference>
<proteinExistence type="predicted"/>
<dbReference type="GO" id="GO:0016787">
    <property type="term" value="F:hydrolase activity"/>
    <property type="evidence" value="ECO:0007669"/>
    <property type="project" value="UniProtKB-KW"/>
</dbReference>
<protein>
    <submittedName>
        <fullName evidence="2">Alpha/beta hydrolase</fullName>
    </submittedName>
</protein>